<keyword evidence="3" id="KW-1185">Reference proteome</keyword>
<dbReference type="RefSeq" id="WP_004071312.1">
    <property type="nucleotide sequence ID" value="NZ_CM001488.1"/>
</dbReference>
<evidence type="ECO:0000313" key="3">
    <source>
        <dbReference type="Proteomes" id="UP000005778"/>
    </source>
</evidence>
<name>I5AZJ4_9BACT</name>
<dbReference type="Pfam" id="PF02582">
    <property type="entry name" value="DUF155"/>
    <property type="match status" value="1"/>
</dbReference>
<dbReference type="HOGENOM" id="CLU_011220_2_1_7"/>
<dbReference type="STRING" id="879212.DespoDRAFT_00654"/>
<dbReference type="InterPro" id="IPR003734">
    <property type="entry name" value="DUF155"/>
</dbReference>
<sequence>MEKLVFGLHVNSNINIEIIKKSLLFELIREEPTELFYMTEAGGYIFIANYGSVVFVDVDQNKQTLILRSIHNLLEIKSTSDFESEKYTIEIDSKKQRRVLFNKIILTSYEVDKIYTIMFSIAQSIALGYYSSQSEHLLEETRVYTTQLETKGKVDLKGRQLIQYIGKALNLKNQIARNLYIFDTPQLMWEEQSLDQLHTALTRELDITLRYRYIQENLGIVQENLELFKDLSQHSHSAQLEWIIIILILIEVVDLFVTKLIH</sequence>
<reference evidence="2 3" key="1">
    <citation type="submission" date="2011-09" db="EMBL/GenBank/DDBJ databases">
        <authorList>
            <consortium name="US DOE Joint Genome Institute (JGI-PGF)"/>
            <person name="Lucas S."/>
            <person name="Han J."/>
            <person name="Lapidus A."/>
            <person name="Cheng J.-F."/>
            <person name="Goodwin L."/>
            <person name="Pitluck S."/>
            <person name="Peters L."/>
            <person name="Land M.L."/>
            <person name="Hauser L."/>
            <person name="Orellana R."/>
            <person name="Lovley D."/>
            <person name="Woyke T.J."/>
        </authorList>
    </citation>
    <scope>NUCLEOTIDE SEQUENCE [LARGE SCALE GENOMIC DNA]</scope>
    <source>
        <strain evidence="2 3">2ac9</strain>
    </source>
</reference>
<evidence type="ECO:0000259" key="1">
    <source>
        <dbReference type="Pfam" id="PF02582"/>
    </source>
</evidence>
<dbReference type="AlphaFoldDB" id="I5AZJ4"/>
<gene>
    <name evidence="2" type="ORF">DespoDRAFT_00654</name>
</gene>
<proteinExistence type="predicted"/>
<protein>
    <recommendedName>
        <fullName evidence="1">DUF155 domain-containing protein</fullName>
    </recommendedName>
</protein>
<accession>I5AZJ4</accession>
<dbReference type="Proteomes" id="UP000005778">
    <property type="component" value="Chromosome"/>
</dbReference>
<dbReference type="PANTHER" id="PTHR16255:SF1">
    <property type="entry name" value="REQUIRED FOR MEIOTIC NUCLEAR DIVISION PROTEIN 1 HOMOLOG"/>
    <property type="match status" value="1"/>
</dbReference>
<organism evidence="2 3">
    <name type="scientific">Desulfobacter postgatei 2ac9</name>
    <dbReference type="NCBI Taxonomy" id="879212"/>
    <lineage>
        <taxon>Bacteria</taxon>
        <taxon>Pseudomonadati</taxon>
        <taxon>Thermodesulfobacteriota</taxon>
        <taxon>Desulfobacteria</taxon>
        <taxon>Desulfobacterales</taxon>
        <taxon>Desulfobacteraceae</taxon>
        <taxon>Desulfobacter</taxon>
    </lineage>
</organism>
<dbReference type="eggNOG" id="COG1723">
    <property type="taxonomic scope" value="Bacteria"/>
</dbReference>
<dbReference type="PANTHER" id="PTHR16255">
    <property type="entry name" value="REQUIRED FOR MEIOTIC NUCLEAR DIVISION PROTEIN 1 HOMOLOG"/>
    <property type="match status" value="1"/>
</dbReference>
<dbReference type="OrthoDB" id="5338490at2"/>
<reference evidence="2 3" key="2">
    <citation type="submission" date="2012-02" db="EMBL/GenBank/DDBJ databases">
        <title>Improved High-Quality Draft sequence of Desulfobacter postgatei 2ac9.</title>
        <authorList>
            <consortium name="US DOE Joint Genome Institute"/>
            <person name="Lucas S."/>
            <person name="Han J."/>
            <person name="Lapidus A."/>
            <person name="Cheng J.-F."/>
            <person name="Goodwin L."/>
            <person name="Pitluck S."/>
            <person name="Peters L."/>
            <person name="Ovchinnikova G."/>
            <person name="Held B."/>
            <person name="Detter J.C."/>
            <person name="Han C."/>
            <person name="Tapia R."/>
            <person name="Land M."/>
            <person name="Hauser L."/>
            <person name="Kyrpides N."/>
            <person name="Ivanova N."/>
            <person name="Pagani I."/>
            <person name="Orellana R."/>
            <person name="Lovley D."/>
            <person name="Woyke T."/>
        </authorList>
    </citation>
    <scope>NUCLEOTIDE SEQUENCE [LARGE SCALE GENOMIC DNA]</scope>
    <source>
        <strain evidence="2 3">2ac9</strain>
    </source>
</reference>
<evidence type="ECO:0000313" key="2">
    <source>
        <dbReference type="EMBL" id="EIM62657.1"/>
    </source>
</evidence>
<dbReference type="InterPro" id="IPR051624">
    <property type="entry name" value="RMD1/Sad1-interacting"/>
</dbReference>
<dbReference type="EMBL" id="CM001488">
    <property type="protein sequence ID" value="EIM62657.1"/>
    <property type="molecule type" value="Genomic_DNA"/>
</dbReference>
<feature type="domain" description="DUF155" evidence="1">
    <location>
        <begin position="45"/>
        <end position="214"/>
    </location>
</feature>